<sequence>MSLSQNIKRFRRAKGFSQEYMAESLYMNQSTYSRLENCESACHERLDHIARVLNTTVDVLRSYHISDAQNAQLVGTDTSSDLMSLPKDDIIQWQAEEIKFLRQQVTYLQAVWHQYCGGGSVIKASRKALRC</sequence>
<comment type="caution">
    <text evidence="2">The sequence shown here is derived from an EMBL/GenBank/DDBJ whole genome shotgun (WGS) entry which is preliminary data.</text>
</comment>
<protein>
    <submittedName>
        <fullName evidence="2">Helix-turn-helix domain-containing protein</fullName>
    </submittedName>
</protein>
<dbReference type="EMBL" id="JBHULN010000014">
    <property type="protein sequence ID" value="MFD2572957.1"/>
    <property type="molecule type" value="Genomic_DNA"/>
</dbReference>
<gene>
    <name evidence="2" type="ORF">ACFSUS_20105</name>
</gene>
<dbReference type="RefSeq" id="WP_381525551.1">
    <property type="nucleotide sequence ID" value="NZ_JBHULN010000014.1"/>
</dbReference>
<dbReference type="InterPro" id="IPR001387">
    <property type="entry name" value="Cro/C1-type_HTH"/>
</dbReference>
<dbReference type="CDD" id="cd00093">
    <property type="entry name" value="HTH_XRE"/>
    <property type="match status" value="1"/>
</dbReference>
<dbReference type="SMART" id="SM00530">
    <property type="entry name" value="HTH_XRE"/>
    <property type="match status" value="1"/>
</dbReference>
<name>A0ABW5M8S0_9BACT</name>
<dbReference type="Pfam" id="PF01381">
    <property type="entry name" value="HTH_3"/>
    <property type="match status" value="1"/>
</dbReference>
<proteinExistence type="predicted"/>
<feature type="domain" description="HTH cro/C1-type" evidence="1">
    <location>
        <begin position="7"/>
        <end position="60"/>
    </location>
</feature>
<dbReference type="Proteomes" id="UP001597469">
    <property type="component" value="Unassembled WGS sequence"/>
</dbReference>
<reference evidence="3" key="1">
    <citation type="journal article" date="2019" name="Int. J. Syst. Evol. Microbiol.">
        <title>The Global Catalogue of Microorganisms (GCM) 10K type strain sequencing project: providing services to taxonomists for standard genome sequencing and annotation.</title>
        <authorList>
            <consortium name="The Broad Institute Genomics Platform"/>
            <consortium name="The Broad Institute Genome Sequencing Center for Infectious Disease"/>
            <person name="Wu L."/>
            <person name="Ma J."/>
        </authorList>
    </citation>
    <scope>NUCLEOTIDE SEQUENCE [LARGE SCALE GENOMIC DNA]</scope>
    <source>
        <strain evidence="3">KCTC 42805</strain>
    </source>
</reference>
<evidence type="ECO:0000259" key="1">
    <source>
        <dbReference type="PROSITE" id="PS50943"/>
    </source>
</evidence>
<evidence type="ECO:0000313" key="3">
    <source>
        <dbReference type="Proteomes" id="UP001597469"/>
    </source>
</evidence>
<accession>A0ABW5M8S0</accession>
<organism evidence="2 3">
    <name type="scientific">Spirosoma soli</name>
    <dbReference type="NCBI Taxonomy" id="1770529"/>
    <lineage>
        <taxon>Bacteria</taxon>
        <taxon>Pseudomonadati</taxon>
        <taxon>Bacteroidota</taxon>
        <taxon>Cytophagia</taxon>
        <taxon>Cytophagales</taxon>
        <taxon>Cytophagaceae</taxon>
        <taxon>Spirosoma</taxon>
    </lineage>
</organism>
<evidence type="ECO:0000313" key="2">
    <source>
        <dbReference type="EMBL" id="MFD2572957.1"/>
    </source>
</evidence>
<dbReference type="Gene3D" id="1.10.260.40">
    <property type="entry name" value="lambda repressor-like DNA-binding domains"/>
    <property type="match status" value="1"/>
</dbReference>
<dbReference type="SUPFAM" id="SSF47413">
    <property type="entry name" value="lambda repressor-like DNA-binding domains"/>
    <property type="match status" value="1"/>
</dbReference>
<dbReference type="InterPro" id="IPR010982">
    <property type="entry name" value="Lambda_DNA-bd_dom_sf"/>
</dbReference>
<dbReference type="PROSITE" id="PS50943">
    <property type="entry name" value="HTH_CROC1"/>
    <property type="match status" value="1"/>
</dbReference>
<keyword evidence="3" id="KW-1185">Reference proteome</keyword>